<organism evidence="2 3">
    <name type="scientific">Romanomermis culicivorax</name>
    <name type="common">Nematode worm</name>
    <dbReference type="NCBI Taxonomy" id="13658"/>
    <lineage>
        <taxon>Eukaryota</taxon>
        <taxon>Metazoa</taxon>
        <taxon>Ecdysozoa</taxon>
        <taxon>Nematoda</taxon>
        <taxon>Enoplea</taxon>
        <taxon>Dorylaimia</taxon>
        <taxon>Mermithida</taxon>
        <taxon>Mermithoidea</taxon>
        <taxon>Mermithidae</taxon>
        <taxon>Romanomermis</taxon>
    </lineage>
</organism>
<evidence type="ECO:0000256" key="1">
    <source>
        <dbReference type="SAM" id="MobiDB-lite"/>
    </source>
</evidence>
<evidence type="ECO:0000313" key="2">
    <source>
        <dbReference type="Proteomes" id="UP000887565"/>
    </source>
</evidence>
<dbReference type="Proteomes" id="UP000887565">
    <property type="component" value="Unplaced"/>
</dbReference>
<evidence type="ECO:0000313" key="3">
    <source>
        <dbReference type="WBParaSite" id="nRc.2.0.1.t39698-RA"/>
    </source>
</evidence>
<dbReference type="WBParaSite" id="nRc.2.0.1.t39698-RA">
    <property type="protein sequence ID" value="nRc.2.0.1.t39698-RA"/>
    <property type="gene ID" value="nRc.2.0.1.g39698"/>
</dbReference>
<dbReference type="AlphaFoldDB" id="A0A915KPP2"/>
<name>A0A915KPP2_ROMCU</name>
<feature type="compositionally biased region" description="Low complexity" evidence="1">
    <location>
        <begin position="30"/>
        <end position="41"/>
    </location>
</feature>
<proteinExistence type="predicted"/>
<feature type="region of interest" description="Disordered" evidence="1">
    <location>
        <begin position="19"/>
        <end position="75"/>
    </location>
</feature>
<reference evidence="3" key="1">
    <citation type="submission" date="2022-11" db="UniProtKB">
        <authorList>
            <consortium name="WormBaseParasite"/>
        </authorList>
    </citation>
    <scope>IDENTIFICATION</scope>
</reference>
<feature type="compositionally biased region" description="Polar residues" evidence="1">
    <location>
        <begin position="19"/>
        <end position="29"/>
    </location>
</feature>
<sequence length="75" mass="8055">MLNSLSLYIDLKVTRSAFRSNEKVGSSSQTKKTATPTPGGPMASEKQAEGGGRQRKVDDYLLLSAHTADNKSKKA</sequence>
<keyword evidence="2" id="KW-1185">Reference proteome</keyword>
<protein>
    <submittedName>
        <fullName evidence="3">Uncharacterized protein</fullName>
    </submittedName>
</protein>
<accession>A0A915KPP2</accession>